<protein>
    <submittedName>
        <fullName evidence="2">DUF2391 family protein</fullName>
    </submittedName>
</protein>
<dbReference type="InterPro" id="IPR024464">
    <property type="entry name" value="DUF2391"/>
</dbReference>
<dbReference type="Proteomes" id="UP001596997">
    <property type="component" value="Unassembled WGS sequence"/>
</dbReference>
<accession>A0ABW3I1P0</accession>
<dbReference type="Pfam" id="PF09622">
    <property type="entry name" value="DUF2391"/>
    <property type="match status" value="1"/>
</dbReference>
<feature type="transmembrane region" description="Helical" evidence="1">
    <location>
        <begin position="9"/>
        <end position="26"/>
    </location>
</feature>
<keyword evidence="1" id="KW-0812">Transmembrane</keyword>
<reference evidence="3" key="1">
    <citation type="journal article" date="2019" name="Int. J. Syst. Evol. Microbiol.">
        <title>The Global Catalogue of Microorganisms (GCM) 10K type strain sequencing project: providing services to taxonomists for standard genome sequencing and annotation.</title>
        <authorList>
            <consortium name="The Broad Institute Genomics Platform"/>
            <consortium name="The Broad Institute Genome Sequencing Center for Infectious Disease"/>
            <person name="Wu L."/>
            <person name="Ma J."/>
        </authorList>
    </citation>
    <scope>NUCLEOTIDE SEQUENCE [LARGE SCALE GENOMIC DNA]</scope>
    <source>
        <strain evidence="3">CCUG 62114</strain>
    </source>
</reference>
<evidence type="ECO:0000313" key="2">
    <source>
        <dbReference type="EMBL" id="MFD0963779.1"/>
    </source>
</evidence>
<dbReference type="EMBL" id="JBHTJM010000008">
    <property type="protein sequence ID" value="MFD0963779.1"/>
    <property type="molecule type" value="Genomic_DNA"/>
</dbReference>
<gene>
    <name evidence="2" type="ORF">ACFQ1O_07155</name>
</gene>
<comment type="caution">
    <text evidence="2">The sequence shown here is derived from an EMBL/GenBank/DDBJ whole genome shotgun (WGS) entry which is preliminary data.</text>
</comment>
<keyword evidence="1" id="KW-1133">Transmembrane helix</keyword>
<proteinExistence type="predicted"/>
<evidence type="ECO:0000313" key="3">
    <source>
        <dbReference type="Proteomes" id="UP001596997"/>
    </source>
</evidence>
<feature type="transmembrane region" description="Helical" evidence="1">
    <location>
        <begin position="38"/>
        <end position="61"/>
    </location>
</feature>
<sequence>MKYFNKEDFAQIIIGSTVVSLPIAFTKEFWDLSFSLPIYNIVLMVVISLIFIMIYTAFIVFESPKVITFRIIIKRTILNYIITIIMASIVLITINKLSLFIDTLTSIKRILILSFPASIGSVMFDGLDKEG</sequence>
<name>A0ABW3I1P0_9FLAO</name>
<keyword evidence="1" id="KW-0472">Membrane</keyword>
<evidence type="ECO:0000256" key="1">
    <source>
        <dbReference type="SAM" id="Phobius"/>
    </source>
</evidence>
<feature type="transmembrane region" description="Helical" evidence="1">
    <location>
        <begin position="77"/>
        <end position="101"/>
    </location>
</feature>
<organism evidence="2 3">
    <name type="scientific">Pseudofulvibacter geojedonensis</name>
    <dbReference type="NCBI Taxonomy" id="1123758"/>
    <lineage>
        <taxon>Bacteria</taxon>
        <taxon>Pseudomonadati</taxon>
        <taxon>Bacteroidota</taxon>
        <taxon>Flavobacteriia</taxon>
        <taxon>Flavobacteriales</taxon>
        <taxon>Flavobacteriaceae</taxon>
        <taxon>Pseudofulvibacter</taxon>
    </lineage>
</organism>
<keyword evidence="3" id="KW-1185">Reference proteome</keyword>
<dbReference type="RefSeq" id="WP_377714848.1">
    <property type="nucleotide sequence ID" value="NZ_JBHTJM010000008.1"/>
</dbReference>